<proteinExistence type="predicted"/>
<dbReference type="EMBL" id="JBHRXI010000029">
    <property type="protein sequence ID" value="MFC3616041.1"/>
    <property type="molecule type" value="Genomic_DNA"/>
</dbReference>
<comment type="caution">
    <text evidence="2">The sequence shown here is derived from an EMBL/GenBank/DDBJ whole genome shotgun (WGS) entry which is preliminary data.</text>
</comment>
<evidence type="ECO:0000313" key="2">
    <source>
        <dbReference type="EMBL" id="MFC3616041.1"/>
    </source>
</evidence>
<dbReference type="RefSeq" id="WP_386737341.1">
    <property type="nucleotide sequence ID" value="NZ_JBHRXI010000029.1"/>
</dbReference>
<organism evidence="2 3">
    <name type="scientific">Lutimaribacter marinistellae</name>
    <dbReference type="NCBI Taxonomy" id="1820329"/>
    <lineage>
        <taxon>Bacteria</taxon>
        <taxon>Pseudomonadati</taxon>
        <taxon>Pseudomonadota</taxon>
        <taxon>Alphaproteobacteria</taxon>
        <taxon>Rhodobacterales</taxon>
        <taxon>Roseobacteraceae</taxon>
        <taxon>Lutimaribacter</taxon>
    </lineage>
</organism>
<protein>
    <submittedName>
        <fullName evidence="2">TadE/TadG family type IV pilus assembly protein</fullName>
    </submittedName>
</protein>
<reference evidence="3" key="1">
    <citation type="journal article" date="2019" name="Int. J. Syst. Evol. Microbiol.">
        <title>The Global Catalogue of Microorganisms (GCM) 10K type strain sequencing project: providing services to taxonomists for standard genome sequencing and annotation.</title>
        <authorList>
            <consortium name="The Broad Institute Genomics Platform"/>
            <consortium name="The Broad Institute Genome Sequencing Center for Infectious Disease"/>
            <person name="Wu L."/>
            <person name="Ma J."/>
        </authorList>
    </citation>
    <scope>NUCLEOTIDE SEQUENCE [LARGE SCALE GENOMIC DNA]</scope>
    <source>
        <strain evidence="3">KCTC 42911</strain>
    </source>
</reference>
<name>A0ABV7TL76_9RHOB</name>
<evidence type="ECO:0000256" key="1">
    <source>
        <dbReference type="SAM" id="Phobius"/>
    </source>
</evidence>
<keyword evidence="1" id="KW-1133">Transmembrane helix</keyword>
<keyword evidence="1" id="KW-0472">Membrane</keyword>
<evidence type="ECO:0000313" key="3">
    <source>
        <dbReference type="Proteomes" id="UP001595629"/>
    </source>
</evidence>
<accession>A0ABV7TL76</accession>
<sequence length="184" mass="20769">MLRKTVSNLFGRFRADESGSYSVEAAIVTPMLFMAIMAGYTYFDGYRQSASNLKAAYTIGDLISRETRTINNAYIDSMRDLMTLMVTSGDPVDIRVSLISWDEDNNRHHVLWSAPRGFPEALTDSNIGLFRDELPPMPDNDTLIVVETSNHYVPPFKVGIDPLRLENFIFTRPRFTSFIAGNVS</sequence>
<dbReference type="Proteomes" id="UP001595629">
    <property type="component" value="Unassembled WGS sequence"/>
</dbReference>
<feature type="transmembrane region" description="Helical" evidence="1">
    <location>
        <begin position="21"/>
        <end position="43"/>
    </location>
</feature>
<keyword evidence="1" id="KW-0812">Transmembrane</keyword>
<keyword evidence="3" id="KW-1185">Reference proteome</keyword>
<gene>
    <name evidence="2" type="ORF">ACFORG_20005</name>
</gene>